<dbReference type="PANTHER" id="PTHR48081:SF33">
    <property type="entry name" value="KYNURENINE FORMAMIDASE"/>
    <property type="match status" value="1"/>
</dbReference>
<reference evidence="3" key="1">
    <citation type="submission" date="2020-02" db="EMBL/GenBank/DDBJ databases">
        <authorList>
            <person name="Meier V. D."/>
        </authorList>
    </citation>
    <scope>NUCLEOTIDE SEQUENCE</scope>
    <source>
        <strain evidence="3">AVDCRST_MAG47</strain>
    </source>
</reference>
<dbReference type="Pfam" id="PF20434">
    <property type="entry name" value="BD-FAE"/>
    <property type="match status" value="1"/>
</dbReference>
<evidence type="ECO:0000313" key="3">
    <source>
        <dbReference type="EMBL" id="CAA9394520.1"/>
    </source>
</evidence>
<keyword evidence="1" id="KW-0378">Hydrolase</keyword>
<dbReference type="InterPro" id="IPR050300">
    <property type="entry name" value="GDXG_lipolytic_enzyme"/>
</dbReference>
<gene>
    <name evidence="3" type="ORF">AVDCRST_MAG47-3023</name>
</gene>
<dbReference type="PANTHER" id="PTHR48081">
    <property type="entry name" value="AB HYDROLASE SUPERFAMILY PROTEIN C4A8.06C"/>
    <property type="match status" value="1"/>
</dbReference>
<dbReference type="InterPro" id="IPR029058">
    <property type="entry name" value="AB_hydrolase_fold"/>
</dbReference>
<dbReference type="SUPFAM" id="SSF53474">
    <property type="entry name" value="alpha/beta-Hydrolases"/>
    <property type="match status" value="1"/>
</dbReference>
<dbReference type="GO" id="GO:0016787">
    <property type="term" value="F:hydrolase activity"/>
    <property type="evidence" value="ECO:0007669"/>
    <property type="project" value="UniProtKB-KW"/>
</dbReference>
<evidence type="ECO:0000256" key="1">
    <source>
        <dbReference type="ARBA" id="ARBA00022801"/>
    </source>
</evidence>
<name>A0A6J4NUY5_9ACTN</name>
<organism evidence="3">
    <name type="scientific">uncultured Nocardioidaceae bacterium</name>
    <dbReference type="NCBI Taxonomy" id="253824"/>
    <lineage>
        <taxon>Bacteria</taxon>
        <taxon>Bacillati</taxon>
        <taxon>Actinomycetota</taxon>
        <taxon>Actinomycetes</taxon>
        <taxon>Propionibacteriales</taxon>
        <taxon>Nocardioidaceae</taxon>
        <taxon>environmental samples</taxon>
    </lineage>
</organism>
<accession>A0A6J4NUY5</accession>
<dbReference type="InterPro" id="IPR049492">
    <property type="entry name" value="BD-FAE-like_dom"/>
</dbReference>
<evidence type="ECO:0000259" key="2">
    <source>
        <dbReference type="Pfam" id="PF20434"/>
    </source>
</evidence>
<dbReference type="AlphaFoldDB" id="A0A6J4NUY5"/>
<sequence>MGYLRRQLVIGALTANAVRPIPLYAVSVPSMFGGWLVSELAPHFATFAAADTARELVREGGDRRLAVLGALNLAGLAYVLRGGMLSHQTFETALVEGLGENYREELESRHTDLDWKTPLLQLAWPFRHVSRDIEVVKNVSYAPEHGRRGKLDIYRPSGEVNDAPVLLQVHGGAWTIGNKDQQGLALMRHMASRGWVCVAINYRLSPRSAWPAHIVDVKRAITWIREHGKEYGADPSFIAITGGSAGGHLAALAALTPNDTEYQPGFEDADTALQAAVPFYGVYDLAGATGEKAVKRMRDLFLGPRVFFDSARRNPDPFEKASPILRVHKDAPPFYVIHGVNDTLVSIGQARTFVERLRDASDQAVAYSELSGAQHAFDVFPSVRSQHSVRGVDRFLRWAHDNWRGVPAASDAEMESNDPRDD</sequence>
<dbReference type="Gene3D" id="3.40.50.1820">
    <property type="entry name" value="alpha/beta hydrolase"/>
    <property type="match status" value="1"/>
</dbReference>
<protein>
    <submittedName>
        <fullName evidence="3">Esterase LipO</fullName>
    </submittedName>
</protein>
<feature type="domain" description="BD-FAE-like" evidence="2">
    <location>
        <begin position="151"/>
        <end position="357"/>
    </location>
</feature>
<dbReference type="EMBL" id="CADCUK010000201">
    <property type="protein sequence ID" value="CAA9394520.1"/>
    <property type="molecule type" value="Genomic_DNA"/>
</dbReference>
<proteinExistence type="predicted"/>